<feature type="binding site" evidence="7">
    <location>
        <position position="31"/>
    </location>
    <ligand>
        <name>5-amino-6-(D-ribitylamino)uracil</name>
        <dbReference type="ChEBI" id="CHEBI:15934"/>
    </ligand>
</feature>
<sequence length="190" mass="20817">MATANKNLSNYNKDTIPNAKDFRFGIVVSEWNDHITEGLYKGAIEALTDCGALHKNIIRWNVPGSFELIYGAKKMIETQKPDVVITIGCIIKGETQHFEFVCEGVTQGVKDLNVLSDVAVIFCLLTDNSEQQSIDRSGGAHGNKGTEAAIAAIKMAYLRQQASLKHPFDSTHLLASGQLQIENGPLELKE</sequence>
<dbReference type="PANTHER" id="PTHR21058">
    <property type="entry name" value="6,7-DIMETHYL-8-RIBITYLLUMAZINE SYNTHASE DMRL SYNTHASE LUMAZINE SYNTHASE"/>
    <property type="match status" value="1"/>
</dbReference>
<dbReference type="PANTHER" id="PTHR21058:SF0">
    <property type="entry name" value="6,7-DIMETHYL-8-RIBITYLLUMAZINE SYNTHASE"/>
    <property type="match status" value="1"/>
</dbReference>
<dbReference type="OrthoDB" id="9809709at2"/>
<keyword evidence="4 7" id="KW-0686">Riboflavin biosynthesis</keyword>
<proteinExistence type="inferred from homology"/>
<feature type="binding site" evidence="7">
    <location>
        <begin position="89"/>
        <end position="91"/>
    </location>
    <ligand>
        <name>5-amino-6-(D-ribitylamino)uracil</name>
        <dbReference type="ChEBI" id="CHEBI:15934"/>
    </ligand>
</feature>
<dbReference type="GO" id="GO:0009349">
    <property type="term" value="C:riboflavin synthase complex"/>
    <property type="evidence" value="ECO:0007669"/>
    <property type="project" value="UniProtKB-UniRule"/>
</dbReference>
<feature type="binding site" evidence="7">
    <location>
        <position position="122"/>
    </location>
    <ligand>
        <name>5-amino-6-(D-ribitylamino)uracil</name>
        <dbReference type="ChEBI" id="CHEBI:15934"/>
    </ligand>
</feature>
<evidence type="ECO:0000313" key="9">
    <source>
        <dbReference type="Proteomes" id="UP000490922"/>
    </source>
</evidence>
<name>A0A7J5ABV5_9FLAO</name>
<evidence type="ECO:0000256" key="4">
    <source>
        <dbReference type="ARBA" id="ARBA00022619"/>
    </source>
</evidence>
<comment type="caution">
    <text evidence="8">The sequence shown here is derived from an EMBL/GenBank/DDBJ whole genome shotgun (WGS) entry which is preliminary data.</text>
</comment>
<dbReference type="NCBIfam" id="TIGR00114">
    <property type="entry name" value="lumazine-synth"/>
    <property type="match status" value="1"/>
</dbReference>
<feature type="binding site" evidence="7">
    <location>
        <position position="136"/>
    </location>
    <ligand>
        <name>(2S)-2-hydroxy-3-oxobutyl phosphate</name>
        <dbReference type="ChEBI" id="CHEBI:58830"/>
    </ligand>
</feature>
<dbReference type="CDD" id="cd09209">
    <property type="entry name" value="Lumazine_synthase-I"/>
    <property type="match status" value="1"/>
</dbReference>
<comment type="catalytic activity">
    <reaction evidence="6 7">
        <text>(2S)-2-hydroxy-3-oxobutyl phosphate + 5-amino-6-(D-ribitylamino)uracil = 6,7-dimethyl-8-(1-D-ribityl)lumazine + phosphate + 2 H2O + H(+)</text>
        <dbReference type="Rhea" id="RHEA:26152"/>
        <dbReference type="ChEBI" id="CHEBI:15377"/>
        <dbReference type="ChEBI" id="CHEBI:15378"/>
        <dbReference type="ChEBI" id="CHEBI:15934"/>
        <dbReference type="ChEBI" id="CHEBI:43474"/>
        <dbReference type="ChEBI" id="CHEBI:58201"/>
        <dbReference type="ChEBI" id="CHEBI:58830"/>
        <dbReference type="EC" id="2.5.1.78"/>
    </reaction>
</comment>
<reference evidence="8 9" key="1">
    <citation type="submission" date="2019-09" db="EMBL/GenBank/DDBJ databases">
        <title>Flavobacterium sp. nov., isolated from glacier ice.</title>
        <authorList>
            <person name="Liu Q."/>
        </authorList>
    </citation>
    <scope>NUCLEOTIDE SEQUENCE [LARGE SCALE GENOMIC DNA]</scope>
    <source>
        <strain evidence="8 9">NBRC 112527</strain>
    </source>
</reference>
<evidence type="ECO:0000313" key="8">
    <source>
        <dbReference type="EMBL" id="KAB1155062.1"/>
    </source>
</evidence>
<evidence type="ECO:0000256" key="7">
    <source>
        <dbReference type="HAMAP-Rule" id="MF_00178"/>
    </source>
</evidence>
<evidence type="ECO:0000256" key="2">
    <source>
        <dbReference type="ARBA" id="ARBA00007424"/>
    </source>
</evidence>
<dbReference type="InterPro" id="IPR002180">
    <property type="entry name" value="LS/RS"/>
</dbReference>
<organism evidence="8 9">
    <name type="scientific">Flavobacterium luteum</name>
    <dbReference type="NCBI Taxonomy" id="2026654"/>
    <lineage>
        <taxon>Bacteria</taxon>
        <taxon>Pseudomonadati</taxon>
        <taxon>Bacteroidota</taxon>
        <taxon>Flavobacteriia</taxon>
        <taxon>Flavobacteriales</taxon>
        <taxon>Flavobacteriaceae</taxon>
        <taxon>Flavobacterium</taxon>
    </lineage>
</organism>
<dbReference type="EC" id="2.5.1.78" evidence="3 7"/>
<comment type="pathway">
    <text evidence="1 7">Cofactor biosynthesis; riboflavin biosynthesis; riboflavin from 2-hydroxy-3-oxobutyl phosphate and 5-amino-6-(D-ribitylamino)uracil: step 1/2.</text>
</comment>
<feature type="active site" description="Proton donor" evidence="7">
    <location>
        <position position="97"/>
    </location>
</feature>
<protein>
    <recommendedName>
        <fullName evidence="3 7">6,7-dimethyl-8-ribityllumazine synthase</fullName>
        <shortName evidence="7">DMRL synthase</shortName>
        <shortName evidence="7">LS</shortName>
        <shortName evidence="7">Lumazine synthase</shortName>
        <ecNumber evidence="3 7">2.5.1.78</ecNumber>
    </recommendedName>
</protein>
<accession>A0A7J5ABV5</accession>
<dbReference type="RefSeq" id="WP_151108023.1">
    <property type="nucleotide sequence ID" value="NZ_WAEM01000006.1"/>
</dbReference>
<evidence type="ECO:0000256" key="3">
    <source>
        <dbReference type="ARBA" id="ARBA00012664"/>
    </source>
</evidence>
<feature type="binding site" evidence="7">
    <location>
        <begin position="94"/>
        <end position="95"/>
    </location>
    <ligand>
        <name>(2S)-2-hydroxy-3-oxobutyl phosphate</name>
        <dbReference type="ChEBI" id="CHEBI:58830"/>
    </ligand>
</feature>
<dbReference type="Proteomes" id="UP000490922">
    <property type="component" value="Unassembled WGS sequence"/>
</dbReference>
<keyword evidence="9" id="KW-1185">Reference proteome</keyword>
<dbReference type="GO" id="GO:0000906">
    <property type="term" value="F:6,7-dimethyl-8-ribityllumazine synthase activity"/>
    <property type="evidence" value="ECO:0007669"/>
    <property type="project" value="UniProtKB-UniRule"/>
</dbReference>
<dbReference type="InterPro" id="IPR036467">
    <property type="entry name" value="LS/RS_sf"/>
</dbReference>
<dbReference type="Pfam" id="PF00885">
    <property type="entry name" value="DMRL_synthase"/>
    <property type="match status" value="1"/>
</dbReference>
<gene>
    <name evidence="7" type="primary">ribH</name>
    <name evidence="8" type="ORF">F6464_11625</name>
</gene>
<dbReference type="GO" id="GO:0005829">
    <property type="term" value="C:cytosol"/>
    <property type="evidence" value="ECO:0007669"/>
    <property type="project" value="TreeGrafter"/>
</dbReference>
<dbReference type="InterPro" id="IPR034964">
    <property type="entry name" value="LS"/>
</dbReference>
<comment type="similarity">
    <text evidence="2 7">Belongs to the DMRL synthase family.</text>
</comment>
<dbReference type="UniPathway" id="UPA00275">
    <property type="reaction ID" value="UER00404"/>
</dbReference>
<dbReference type="Gene3D" id="3.40.50.960">
    <property type="entry name" value="Lumazine/riboflavin synthase"/>
    <property type="match status" value="1"/>
</dbReference>
<evidence type="ECO:0000256" key="6">
    <source>
        <dbReference type="ARBA" id="ARBA00048785"/>
    </source>
</evidence>
<comment type="function">
    <text evidence="7">Catalyzes the formation of 6,7-dimethyl-8-ribityllumazine by condensation of 5-amino-6-(D-ribitylamino)uracil with 3,4-dihydroxy-2-butanone 4-phosphate. This is the penultimate step in the biosynthesis of riboflavin.</text>
</comment>
<dbReference type="HAMAP" id="MF_00178">
    <property type="entry name" value="Lumazine_synth"/>
    <property type="match status" value="1"/>
</dbReference>
<dbReference type="AlphaFoldDB" id="A0A7J5ABV5"/>
<dbReference type="SUPFAM" id="SSF52121">
    <property type="entry name" value="Lumazine synthase"/>
    <property type="match status" value="1"/>
</dbReference>
<evidence type="ECO:0000256" key="5">
    <source>
        <dbReference type="ARBA" id="ARBA00022679"/>
    </source>
</evidence>
<dbReference type="EMBL" id="WAEM01000006">
    <property type="protein sequence ID" value="KAB1155062.1"/>
    <property type="molecule type" value="Genomic_DNA"/>
</dbReference>
<dbReference type="GO" id="GO:0009231">
    <property type="term" value="P:riboflavin biosynthetic process"/>
    <property type="evidence" value="ECO:0007669"/>
    <property type="project" value="UniProtKB-UniRule"/>
</dbReference>
<evidence type="ECO:0000256" key="1">
    <source>
        <dbReference type="ARBA" id="ARBA00004917"/>
    </source>
</evidence>
<feature type="binding site" evidence="7">
    <location>
        <begin position="65"/>
        <end position="67"/>
    </location>
    <ligand>
        <name>5-amino-6-(D-ribitylamino)uracil</name>
        <dbReference type="ChEBI" id="CHEBI:15934"/>
    </ligand>
</feature>
<keyword evidence="5 7" id="KW-0808">Transferase</keyword>